<evidence type="ECO:0000313" key="1">
    <source>
        <dbReference type="EMBL" id="RHH07885.1"/>
    </source>
</evidence>
<evidence type="ECO:0000313" key="2">
    <source>
        <dbReference type="Proteomes" id="UP000266644"/>
    </source>
</evidence>
<proteinExistence type="predicted"/>
<sequence length="313" mass="34426">MRHTLVILLFFLLGASEACMGQIGGRSYILENQIKNIDMQIKQINDVLRQDSLMVQNSVLQKELNTKLGSLITVKKAVQKELDKVKTVEECMMQKAPQFADEPLAESKSTVYVTSKIQSQSTTKRESANDLQRDKRTVTNYINQGNSTEAYNYLKKKLEENYPSDPYEQFDYAALLQNIIVGLTNDGINVAYSTDLGSAMIISGCLTGARAMQAVLHAKAASNGHEGAKLMLQVQSSMYGGGNMYTTPTNDNSNGSYTAKKTCTLCNGKGWIAGSKTPTYGNNGTHWCNECGRNVNASHSHDRCPSCAGRGYR</sequence>
<organism evidence="1 2">
    <name type="scientific">Bacteroides fragilis</name>
    <dbReference type="NCBI Taxonomy" id="817"/>
    <lineage>
        <taxon>Bacteria</taxon>
        <taxon>Pseudomonadati</taxon>
        <taxon>Bacteroidota</taxon>
        <taxon>Bacteroidia</taxon>
        <taxon>Bacteroidales</taxon>
        <taxon>Bacteroidaceae</taxon>
        <taxon>Bacteroides</taxon>
    </lineage>
</organism>
<accession>A0A396BVT0</accession>
<name>A0A396BVT0_BACFG</name>
<protein>
    <submittedName>
        <fullName evidence="1">Uncharacterized protein</fullName>
    </submittedName>
</protein>
<comment type="caution">
    <text evidence="1">The sequence shown here is derived from an EMBL/GenBank/DDBJ whole genome shotgun (WGS) entry which is preliminary data.</text>
</comment>
<gene>
    <name evidence="1" type="ORF">DW228_18300</name>
</gene>
<dbReference type="Proteomes" id="UP000266644">
    <property type="component" value="Unassembled WGS sequence"/>
</dbReference>
<dbReference type="AlphaFoldDB" id="A0A396BVT0"/>
<dbReference type="EMBL" id="QRJE01000032">
    <property type="protein sequence ID" value="RHH07885.1"/>
    <property type="molecule type" value="Genomic_DNA"/>
</dbReference>
<dbReference type="RefSeq" id="WP_122330569.1">
    <property type="nucleotide sequence ID" value="NZ_JAQDYY010000019.1"/>
</dbReference>
<reference evidence="1 2" key="1">
    <citation type="submission" date="2018-08" db="EMBL/GenBank/DDBJ databases">
        <title>A genome reference for cultivated species of the human gut microbiota.</title>
        <authorList>
            <person name="Zou Y."/>
            <person name="Xue W."/>
            <person name="Luo G."/>
        </authorList>
    </citation>
    <scope>NUCLEOTIDE SEQUENCE [LARGE SCALE GENOMIC DNA]</scope>
    <source>
        <strain evidence="1 2">AM18-6</strain>
    </source>
</reference>